<keyword evidence="1" id="KW-0347">Helicase</keyword>
<reference evidence="1 2" key="1">
    <citation type="submission" date="2019-08" db="EMBL/GenBank/DDBJ databases">
        <title>Whole genome of Aphis craccivora.</title>
        <authorList>
            <person name="Voronova N.V."/>
            <person name="Shulinski R.S."/>
            <person name="Bandarenka Y.V."/>
            <person name="Zhorov D.G."/>
            <person name="Warner D."/>
        </authorList>
    </citation>
    <scope>NUCLEOTIDE SEQUENCE [LARGE SCALE GENOMIC DNA]</scope>
    <source>
        <strain evidence="1">180601</strain>
        <tissue evidence="1">Whole Body</tissue>
    </source>
</reference>
<name>A0A6G0YIC2_APHCR</name>
<dbReference type="Proteomes" id="UP000478052">
    <property type="component" value="Unassembled WGS sequence"/>
</dbReference>
<dbReference type="EMBL" id="VUJU01003821">
    <property type="protein sequence ID" value="KAF0756580.1"/>
    <property type="molecule type" value="Genomic_DNA"/>
</dbReference>
<protein>
    <submittedName>
        <fullName evidence="1">ATP-dependent DNA helicase</fullName>
    </submittedName>
</protein>
<proteinExistence type="predicted"/>
<keyword evidence="1" id="KW-0067">ATP-binding</keyword>
<comment type="caution">
    <text evidence="1">The sequence shown here is derived from an EMBL/GenBank/DDBJ whole genome shotgun (WGS) entry which is preliminary data.</text>
</comment>
<keyword evidence="1" id="KW-0547">Nucleotide-binding</keyword>
<gene>
    <name evidence="1" type="ORF">FWK35_00007057</name>
</gene>
<keyword evidence="1" id="KW-0378">Hydrolase</keyword>
<accession>A0A6G0YIC2</accession>
<organism evidence="1 2">
    <name type="scientific">Aphis craccivora</name>
    <name type="common">Cowpea aphid</name>
    <dbReference type="NCBI Taxonomy" id="307492"/>
    <lineage>
        <taxon>Eukaryota</taxon>
        <taxon>Metazoa</taxon>
        <taxon>Ecdysozoa</taxon>
        <taxon>Arthropoda</taxon>
        <taxon>Hexapoda</taxon>
        <taxon>Insecta</taxon>
        <taxon>Pterygota</taxon>
        <taxon>Neoptera</taxon>
        <taxon>Paraneoptera</taxon>
        <taxon>Hemiptera</taxon>
        <taxon>Sternorrhyncha</taxon>
        <taxon>Aphidomorpha</taxon>
        <taxon>Aphidoidea</taxon>
        <taxon>Aphididae</taxon>
        <taxon>Aphidini</taxon>
        <taxon>Aphis</taxon>
        <taxon>Aphis</taxon>
    </lineage>
</organism>
<dbReference type="AlphaFoldDB" id="A0A6G0YIC2"/>
<evidence type="ECO:0000313" key="1">
    <source>
        <dbReference type="EMBL" id="KAF0756580.1"/>
    </source>
</evidence>
<sequence length="90" mass="10332">MPLGIARMKSMDILKFAIMARKNNVQKYVTSFLCLQTVINKNIKHNVVIPRNEEIDFNFLCLILGPSQHTKSTETEPFFADHIVLTLNNL</sequence>
<keyword evidence="2" id="KW-1185">Reference proteome</keyword>
<evidence type="ECO:0000313" key="2">
    <source>
        <dbReference type="Proteomes" id="UP000478052"/>
    </source>
</evidence>
<dbReference type="GO" id="GO:0004386">
    <property type="term" value="F:helicase activity"/>
    <property type="evidence" value="ECO:0007669"/>
    <property type="project" value="UniProtKB-KW"/>
</dbReference>